<sequence>MTPPRISVLMSVYNDGPFVGAAIDSILAQTLTDFEFLIVDDLSTDDSLSVIQQRAEQDSRIRVLPHGKKGRVPALNRLISEARAPWLALMDSDDTCSADRFEKEMAFLESHQDHGAVSCNCTVIDEKGAPYWRPKIDRPLTHEGIVANLESGPLLNHNAVVLSREAIQSIGGYRKAYRHAEDYDLWLRLSQVTKLANLEEALTSYRIYPGQVSTAHVIEQTANAAIAWLAHCERLAGRPDPTEGQEALPSIEELDTIFDPGSAAYVRRRVIERTIYTPELLAGQGWPLLIAHARESKNKAPLWRLSARLLKHGHPAKALRLVMALIGG</sequence>
<evidence type="ECO:0000259" key="1">
    <source>
        <dbReference type="Pfam" id="PF00535"/>
    </source>
</evidence>
<organism evidence="2 3">
    <name type="scientific">Altericroceibacterium spongiae</name>
    <dbReference type="NCBI Taxonomy" id="2320269"/>
    <lineage>
        <taxon>Bacteria</taxon>
        <taxon>Pseudomonadati</taxon>
        <taxon>Pseudomonadota</taxon>
        <taxon>Alphaproteobacteria</taxon>
        <taxon>Sphingomonadales</taxon>
        <taxon>Erythrobacteraceae</taxon>
        <taxon>Altericroceibacterium</taxon>
    </lineage>
</organism>
<reference evidence="2 3" key="1">
    <citation type="submission" date="2018-09" db="EMBL/GenBank/DDBJ databases">
        <title>Altererythrobacter spongiae sp. nov., isolated from a marine sponge.</title>
        <authorList>
            <person name="Zhuang L."/>
            <person name="Luo L."/>
        </authorList>
    </citation>
    <scope>NUCLEOTIDE SEQUENCE [LARGE SCALE GENOMIC DNA]</scope>
    <source>
        <strain evidence="2 3">HN-Y73</strain>
    </source>
</reference>
<dbReference type="AlphaFoldDB" id="A0A420EJA2"/>
<comment type="caution">
    <text evidence="2">The sequence shown here is derived from an EMBL/GenBank/DDBJ whole genome shotgun (WGS) entry which is preliminary data.</text>
</comment>
<accession>A0A420EJA2</accession>
<dbReference type="Gene3D" id="3.90.550.10">
    <property type="entry name" value="Spore Coat Polysaccharide Biosynthesis Protein SpsA, Chain A"/>
    <property type="match status" value="1"/>
</dbReference>
<dbReference type="GO" id="GO:0016758">
    <property type="term" value="F:hexosyltransferase activity"/>
    <property type="evidence" value="ECO:0007669"/>
    <property type="project" value="UniProtKB-ARBA"/>
</dbReference>
<dbReference type="CDD" id="cd00761">
    <property type="entry name" value="Glyco_tranf_GTA_type"/>
    <property type="match status" value="1"/>
</dbReference>
<dbReference type="InterPro" id="IPR001173">
    <property type="entry name" value="Glyco_trans_2-like"/>
</dbReference>
<protein>
    <submittedName>
        <fullName evidence="2">Glycosyltransferase</fullName>
    </submittedName>
</protein>
<dbReference type="InterPro" id="IPR029044">
    <property type="entry name" value="Nucleotide-diphossugar_trans"/>
</dbReference>
<dbReference type="EMBL" id="RAPF01000005">
    <property type="protein sequence ID" value="RKF20799.1"/>
    <property type="molecule type" value="Genomic_DNA"/>
</dbReference>
<feature type="domain" description="Glycosyltransferase 2-like" evidence="1">
    <location>
        <begin position="7"/>
        <end position="166"/>
    </location>
</feature>
<dbReference type="Pfam" id="PF00535">
    <property type="entry name" value="Glycos_transf_2"/>
    <property type="match status" value="1"/>
</dbReference>
<evidence type="ECO:0000313" key="2">
    <source>
        <dbReference type="EMBL" id="RKF20799.1"/>
    </source>
</evidence>
<dbReference type="PANTHER" id="PTHR22916">
    <property type="entry name" value="GLYCOSYLTRANSFERASE"/>
    <property type="match status" value="1"/>
</dbReference>
<dbReference type="OrthoDB" id="9813349at2"/>
<proteinExistence type="predicted"/>
<dbReference type="Proteomes" id="UP000284395">
    <property type="component" value="Unassembled WGS sequence"/>
</dbReference>
<name>A0A420EJA2_9SPHN</name>
<keyword evidence="3" id="KW-1185">Reference proteome</keyword>
<dbReference type="SUPFAM" id="SSF53448">
    <property type="entry name" value="Nucleotide-diphospho-sugar transferases"/>
    <property type="match status" value="1"/>
</dbReference>
<dbReference type="RefSeq" id="WP_120325082.1">
    <property type="nucleotide sequence ID" value="NZ_RAPF01000005.1"/>
</dbReference>
<evidence type="ECO:0000313" key="3">
    <source>
        <dbReference type="Proteomes" id="UP000284395"/>
    </source>
</evidence>
<keyword evidence="2" id="KW-0808">Transferase</keyword>
<dbReference type="PANTHER" id="PTHR22916:SF3">
    <property type="entry name" value="UDP-GLCNAC:BETAGAL BETA-1,3-N-ACETYLGLUCOSAMINYLTRANSFERASE-LIKE PROTEIN 1"/>
    <property type="match status" value="1"/>
</dbReference>
<gene>
    <name evidence="2" type="ORF">D6851_11870</name>
</gene>